<feature type="transmembrane region" description="Helical" evidence="1">
    <location>
        <begin position="288"/>
        <end position="306"/>
    </location>
</feature>
<protein>
    <submittedName>
        <fullName evidence="3">Arabinofuranosyltransferase</fullName>
    </submittedName>
</protein>
<proteinExistence type="predicted"/>
<evidence type="ECO:0000259" key="2">
    <source>
        <dbReference type="Pfam" id="PF26371"/>
    </source>
</evidence>
<feature type="transmembrane region" description="Helical" evidence="1">
    <location>
        <begin position="12"/>
        <end position="30"/>
    </location>
</feature>
<evidence type="ECO:0000313" key="3">
    <source>
        <dbReference type="EMBL" id="SDS80765.1"/>
    </source>
</evidence>
<accession>A0A1H1V7S7</accession>
<organism evidence="3 4">
    <name type="scientific">Corynebacterium timonense</name>
    <dbReference type="NCBI Taxonomy" id="441500"/>
    <lineage>
        <taxon>Bacteria</taxon>
        <taxon>Bacillati</taxon>
        <taxon>Actinomycetota</taxon>
        <taxon>Actinomycetes</taxon>
        <taxon>Mycobacteriales</taxon>
        <taxon>Corynebacteriaceae</taxon>
        <taxon>Corynebacterium</taxon>
    </lineage>
</organism>
<keyword evidence="1" id="KW-0812">Transmembrane</keyword>
<dbReference type="eggNOG" id="COG1807">
    <property type="taxonomic scope" value="Bacteria"/>
</dbReference>
<dbReference type="RefSeq" id="WP_040421718.1">
    <property type="nucleotide sequence ID" value="NZ_LT629765.1"/>
</dbReference>
<feature type="transmembrane region" description="Helical" evidence="1">
    <location>
        <begin position="263"/>
        <end position="281"/>
    </location>
</feature>
<dbReference type="EMBL" id="LT629765">
    <property type="protein sequence ID" value="SDS80765.1"/>
    <property type="molecule type" value="Genomic_DNA"/>
</dbReference>
<dbReference type="OrthoDB" id="3721873at2"/>
<dbReference type="AlphaFoldDB" id="A0A1H1V7S7"/>
<feature type="transmembrane region" description="Helical" evidence="1">
    <location>
        <begin position="174"/>
        <end position="202"/>
    </location>
</feature>
<evidence type="ECO:0000256" key="1">
    <source>
        <dbReference type="SAM" id="Phobius"/>
    </source>
</evidence>
<dbReference type="Proteomes" id="UP000182237">
    <property type="component" value="Chromosome I"/>
</dbReference>
<feature type="transmembrane region" description="Helical" evidence="1">
    <location>
        <begin position="89"/>
        <end position="106"/>
    </location>
</feature>
<reference evidence="3 4" key="1">
    <citation type="submission" date="2016-10" db="EMBL/GenBank/DDBJ databases">
        <authorList>
            <person name="de Groot N.N."/>
        </authorList>
    </citation>
    <scope>NUCLEOTIDE SEQUENCE [LARGE SCALE GENOMIC DNA]</scope>
    <source>
        <strain evidence="3 4">DSM 45434</strain>
    </source>
</reference>
<name>A0A1H1V7S7_9CORY</name>
<feature type="transmembrane region" description="Helical" evidence="1">
    <location>
        <begin position="142"/>
        <end position="162"/>
    </location>
</feature>
<sequence length="607" mass="65945">MTPTGTAPNARLSLLVAAAAAGLFALVGGWQRRWMSDDGLIVLRTVRNLLEGNGPVFNAGERVEANTSTLWQYLITAFGWLTGARLEDVAMWLALLLSVAAAVGATLAAGRFWGSATVLLPFGVILYFALPPARDFATSGLEWGLSLAWIAGWWALLVAWAMPGGRRAKAPVGYWLAFWCGLSWLVRPELALYGGITGLVLLAHAPRKAPGILAAALPIPAAYQVFRMGYYGLLTPHTAVAKSASDAEWGQGAAYVWDFIAPYALWAPLLVAVAIGAWLLHDAHGRRLTIVALVVGCALVHVLYVTRVGGDFMHGRMLLLPLFALLLPLMAVPARPLTAAAAAAAVAWAGVVIVRAHPLPDDLEERTADELGVVDEREFWTMAVQRDPGDPPLYAEDFLSSKLMGNWSDAIEEARANDAAQMILARTNDDPETYAWFFRPRFPGQDSDLEDQPLTVYLINLGMTGMNAGLDVRVLDTVGLATPLGARMPRDPDGRVGHDKHLPLEWQVADTGMDLDTLPEWVDRTTAMQARAALRSPEIADLLASSREPMSAKRFMHNLRYALQGGRTLELSDDPSVYLDEATLRRIESGDDVGREGARVVWPRHAD</sequence>
<keyword evidence="1" id="KW-1133">Transmembrane helix</keyword>
<gene>
    <name evidence="3" type="ORF">SAMN04488539_2437</name>
</gene>
<keyword evidence="3" id="KW-0808">Transferase</keyword>
<dbReference type="GO" id="GO:0016740">
    <property type="term" value="F:transferase activity"/>
    <property type="evidence" value="ECO:0007669"/>
    <property type="project" value="UniProtKB-KW"/>
</dbReference>
<keyword evidence="1" id="KW-0472">Membrane</keyword>
<dbReference type="Pfam" id="PF26371">
    <property type="entry name" value="AftB_C"/>
    <property type="match status" value="1"/>
</dbReference>
<dbReference type="InterPro" id="IPR058983">
    <property type="entry name" value="AftB_C"/>
</dbReference>
<keyword evidence="4" id="KW-1185">Reference proteome</keyword>
<feature type="domain" description="Terminal beta-(1-&gt;2)-arabinofuranosyltransferase C-terminal" evidence="2">
    <location>
        <begin position="401"/>
        <end position="580"/>
    </location>
</feature>
<feature type="transmembrane region" description="Helical" evidence="1">
    <location>
        <begin position="112"/>
        <end position="130"/>
    </location>
</feature>
<dbReference type="STRING" id="1203190.GCA_000312345_02016"/>
<evidence type="ECO:0000313" key="4">
    <source>
        <dbReference type="Proteomes" id="UP000182237"/>
    </source>
</evidence>